<keyword evidence="2" id="KW-1185">Reference proteome</keyword>
<organism evidence="1 2">
    <name type="scientific">Penicillium roqueforti (strain FM164)</name>
    <dbReference type="NCBI Taxonomy" id="1365484"/>
    <lineage>
        <taxon>Eukaryota</taxon>
        <taxon>Fungi</taxon>
        <taxon>Dikarya</taxon>
        <taxon>Ascomycota</taxon>
        <taxon>Pezizomycotina</taxon>
        <taxon>Eurotiomycetes</taxon>
        <taxon>Eurotiomycetidae</taxon>
        <taxon>Eurotiales</taxon>
        <taxon>Aspergillaceae</taxon>
        <taxon>Penicillium</taxon>
    </lineage>
</organism>
<protein>
    <submittedName>
        <fullName evidence="1">Uncharacterized protein</fullName>
    </submittedName>
</protein>
<gene>
    <name evidence="1" type="ORF">PROQFM164_S05g000405</name>
</gene>
<name>W6R442_PENRF</name>
<evidence type="ECO:0000313" key="1">
    <source>
        <dbReference type="EMBL" id="CDM36572.1"/>
    </source>
</evidence>
<dbReference type="AlphaFoldDB" id="W6R442"/>
<proteinExistence type="predicted"/>
<reference evidence="1" key="1">
    <citation type="journal article" date="2014" name="Nat. Commun.">
        <title>Multiple recent horizontal transfers of a large genomic region in cheese making fungi.</title>
        <authorList>
            <person name="Cheeseman K."/>
            <person name="Ropars J."/>
            <person name="Renault P."/>
            <person name="Dupont J."/>
            <person name="Gouzy J."/>
            <person name="Branca A."/>
            <person name="Abraham A.L."/>
            <person name="Ceppi M."/>
            <person name="Conseiller E."/>
            <person name="Debuchy R."/>
            <person name="Malagnac F."/>
            <person name="Goarin A."/>
            <person name="Silar P."/>
            <person name="Lacoste S."/>
            <person name="Sallet E."/>
            <person name="Bensimon A."/>
            <person name="Giraud T."/>
            <person name="Brygoo Y."/>
        </authorList>
    </citation>
    <scope>NUCLEOTIDE SEQUENCE [LARGE SCALE GENOMIC DNA]</scope>
    <source>
        <strain evidence="1">FM164</strain>
    </source>
</reference>
<sequence length="77" mass="8558">MRGCFQNDDKLILVNGFMLQNNPRSTTAQISSSLSPKDEKQANCSILIIKPPGVLRSFKNLLWHFPDLVANQGQGKS</sequence>
<evidence type="ECO:0000313" key="2">
    <source>
        <dbReference type="Proteomes" id="UP000030686"/>
    </source>
</evidence>
<dbReference type="Proteomes" id="UP000030686">
    <property type="component" value="Unassembled WGS sequence"/>
</dbReference>
<dbReference type="EMBL" id="HG792019">
    <property type="protein sequence ID" value="CDM36572.1"/>
    <property type="molecule type" value="Genomic_DNA"/>
</dbReference>
<accession>W6R442</accession>